<feature type="compositionally biased region" description="Low complexity" evidence="1">
    <location>
        <begin position="239"/>
        <end position="258"/>
    </location>
</feature>
<proteinExistence type="predicted"/>
<protein>
    <submittedName>
        <fullName evidence="2">Putative orfan</fullName>
    </submittedName>
</protein>
<dbReference type="RefSeq" id="YP_010782290.1">
    <property type="nucleotide sequence ID" value="NC_075039.1"/>
</dbReference>
<dbReference type="EMBL" id="KY523104">
    <property type="protein sequence ID" value="QKU35618.1"/>
    <property type="molecule type" value="Genomic_DNA"/>
</dbReference>
<evidence type="ECO:0000256" key="1">
    <source>
        <dbReference type="SAM" id="MobiDB-lite"/>
    </source>
</evidence>
<dbReference type="KEGG" id="vg:80519054"/>
<accession>A0A6N1NWC7</accession>
<organism evidence="2">
    <name type="scientific">Tupanvirus soda lake</name>
    <dbReference type="NCBI Taxonomy" id="2126985"/>
    <lineage>
        <taxon>Viruses</taxon>
        <taxon>Varidnaviria</taxon>
        <taxon>Bamfordvirae</taxon>
        <taxon>Nucleocytoviricota</taxon>
        <taxon>Megaviricetes</taxon>
        <taxon>Imitervirales</taxon>
        <taxon>Mimiviridae</taxon>
        <taxon>Megamimivirinae</taxon>
        <taxon>Tupanvirus</taxon>
        <taxon>Tupanvirus salinum</taxon>
    </lineage>
</organism>
<sequence>MLHLNIILTHIISKFTMTSSQHNTEFLLGLLLEENKHINPIDFILDKQNKARDYCCVCVALGICENAGKIRNSFKNVEEFSYEYFNIYVNALDNYHSIVGKDLRQTFVDEAKVFYPQKFTTTTISNLVTNETNKSNAMALLESIKNNNSHMIVLRDEIAIVIIHYEGDNYIVIDPHVECCGVLSKTGVYRYVVYDSVWNFDVHIMVPENTTESTPVTESENTTESTPVTGLQNTLLEQNTDLSNTNETTTSNNELQTQ</sequence>
<evidence type="ECO:0000313" key="2">
    <source>
        <dbReference type="EMBL" id="QKU35618.1"/>
    </source>
</evidence>
<reference evidence="2" key="2">
    <citation type="journal article" date="2018" name="Nat. Commun.">
        <title>Tailed giant Tupanvirus possesses the most complete translational apparatus of the known virosphere.</title>
        <authorList>
            <person name="Abrahao J."/>
            <person name="Silva L."/>
            <person name="Silva L.S."/>
            <person name="Khalil J.Y.B."/>
            <person name="Rodrigues R."/>
            <person name="Arantes T."/>
            <person name="Assis F."/>
            <person name="Boratto P."/>
            <person name="Andrade M."/>
            <person name="Kroon E.G."/>
            <person name="Ribeiro B."/>
            <person name="Bergier I."/>
            <person name="Seligmann H."/>
            <person name="Ghigo E."/>
            <person name="Colson P."/>
            <person name="Levasseur A."/>
            <person name="Kroemer G."/>
            <person name="Raoult D."/>
            <person name="La Scola B."/>
        </authorList>
    </citation>
    <scope>NUCLEOTIDE SEQUENCE [LARGE SCALE GENOMIC DNA]</scope>
    <source>
        <strain evidence="2">Soda lake</strain>
    </source>
</reference>
<feature type="compositionally biased region" description="Polar residues" evidence="1">
    <location>
        <begin position="211"/>
        <end position="238"/>
    </location>
</feature>
<feature type="region of interest" description="Disordered" evidence="1">
    <location>
        <begin position="211"/>
        <end position="258"/>
    </location>
</feature>
<name>A0A6N1NWC7_9VIRU</name>
<reference evidence="2" key="1">
    <citation type="submission" date="2017-01" db="EMBL/GenBank/DDBJ databases">
        <authorList>
            <person name="Assis F.L."/>
            <person name="Abrahao J.S."/>
            <person name="Silva L."/>
            <person name="Khalil J.B."/>
            <person name="Rodrigues R."/>
            <person name="Silva L.S."/>
            <person name="Arantes T."/>
            <person name="Boratto P."/>
            <person name="Andrade M."/>
            <person name="Kroon E.G."/>
            <person name="Ribeiro B."/>
            <person name="Bergier I."/>
            <person name="Seligmann H."/>
            <person name="Ghigo E."/>
            <person name="Colson P."/>
            <person name="Levasseur A."/>
            <person name="Raoult D."/>
            <person name="Scola B.L."/>
        </authorList>
    </citation>
    <scope>NUCLEOTIDE SEQUENCE</scope>
    <source>
        <strain evidence="2">Soda lake</strain>
    </source>
</reference>
<dbReference type="GeneID" id="80519054"/>